<keyword evidence="2" id="KW-1133">Transmembrane helix</keyword>
<dbReference type="OrthoDB" id="1933396at2759"/>
<feature type="transmembrane region" description="Helical" evidence="2">
    <location>
        <begin position="63"/>
        <end position="82"/>
    </location>
</feature>
<gene>
    <name evidence="3" type="ORF">SHERM_22729</name>
</gene>
<proteinExistence type="predicted"/>
<accession>A0A9N7REP9</accession>
<evidence type="ECO:0000313" key="3">
    <source>
        <dbReference type="EMBL" id="CAA0827033.1"/>
    </source>
</evidence>
<protein>
    <recommendedName>
        <fullName evidence="5">Transmembrane protein</fullName>
    </recommendedName>
</protein>
<name>A0A9N7REP9_STRHE</name>
<dbReference type="Proteomes" id="UP001153555">
    <property type="component" value="Unassembled WGS sequence"/>
</dbReference>
<dbReference type="EMBL" id="CACSLK010027684">
    <property type="protein sequence ID" value="CAA0827033.1"/>
    <property type="molecule type" value="Genomic_DNA"/>
</dbReference>
<keyword evidence="2" id="KW-0812">Transmembrane</keyword>
<sequence length="91" mass="9850">MASSEGFPAVDAQKELNPGIDKDFQVDSVSSNVAATKEIEDQINEAKKLDERKRKEAVQSFKTALIVSGIVVAVAGAVFAIARKMRERNDA</sequence>
<keyword evidence="4" id="KW-1185">Reference proteome</keyword>
<evidence type="ECO:0000313" key="4">
    <source>
        <dbReference type="Proteomes" id="UP001153555"/>
    </source>
</evidence>
<dbReference type="PANTHER" id="PTHR37741">
    <property type="entry name" value="TRANSMEMBRANE PROTEIN"/>
    <property type="match status" value="1"/>
</dbReference>
<comment type="caution">
    <text evidence="3">The sequence shown here is derived from an EMBL/GenBank/DDBJ whole genome shotgun (WGS) entry which is preliminary data.</text>
</comment>
<dbReference type="PANTHER" id="PTHR37741:SF1">
    <property type="entry name" value="TRANSMEMBRANE PROTEIN"/>
    <property type="match status" value="1"/>
</dbReference>
<dbReference type="AlphaFoldDB" id="A0A9N7REP9"/>
<evidence type="ECO:0008006" key="5">
    <source>
        <dbReference type="Google" id="ProtNLM"/>
    </source>
</evidence>
<keyword evidence="2" id="KW-0472">Membrane</keyword>
<evidence type="ECO:0000256" key="2">
    <source>
        <dbReference type="SAM" id="Phobius"/>
    </source>
</evidence>
<reference evidence="3" key="1">
    <citation type="submission" date="2019-12" db="EMBL/GenBank/DDBJ databases">
        <authorList>
            <person name="Scholes J."/>
        </authorList>
    </citation>
    <scope>NUCLEOTIDE SEQUENCE</scope>
</reference>
<feature type="coiled-coil region" evidence="1">
    <location>
        <begin position="32"/>
        <end position="59"/>
    </location>
</feature>
<keyword evidence="1" id="KW-0175">Coiled coil</keyword>
<organism evidence="3 4">
    <name type="scientific">Striga hermonthica</name>
    <name type="common">Purple witchweed</name>
    <name type="synonym">Buchnera hermonthica</name>
    <dbReference type="NCBI Taxonomy" id="68872"/>
    <lineage>
        <taxon>Eukaryota</taxon>
        <taxon>Viridiplantae</taxon>
        <taxon>Streptophyta</taxon>
        <taxon>Embryophyta</taxon>
        <taxon>Tracheophyta</taxon>
        <taxon>Spermatophyta</taxon>
        <taxon>Magnoliopsida</taxon>
        <taxon>eudicotyledons</taxon>
        <taxon>Gunneridae</taxon>
        <taxon>Pentapetalae</taxon>
        <taxon>asterids</taxon>
        <taxon>lamiids</taxon>
        <taxon>Lamiales</taxon>
        <taxon>Orobanchaceae</taxon>
        <taxon>Buchnereae</taxon>
        <taxon>Striga</taxon>
    </lineage>
</organism>
<evidence type="ECO:0000256" key="1">
    <source>
        <dbReference type="SAM" id="Coils"/>
    </source>
</evidence>